<dbReference type="PRINTS" id="PR00299">
    <property type="entry name" value="ACRYSTALLIN"/>
</dbReference>
<reference evidence="7" key="1">
    <citation type="submission" date="2017-01" db="EMBL/GenBank/DDBJ databases">
        <title>Cloning and expression analysis of a small heat shock protein 20 gene GdauHsp20.6 from Galeruca daurica(Joannis).</title>
        <authorList>
            <person name="Huo Z."/>
            <person name="Pang B."/>
        </authorList>
    </citation>
    <scope>NUCLEOTIDE SEQUENCE</scope>
</reference>
<accession>A0A2H4RDI6</accession>
<dbReference type="PROSITE" id="PS01031">
    <property type="entry name" value="SHSP"/>
    <property type="match status" value="1"/>
</dbReference>
<dbReference type="GO" id="GO:0005737">
    <property type="term" value="C:cytoplasm"/>
    <property type="evidence" value="ECO:0007669"/>
    <property type="project" value="TreeGrafter"/>
</dbReference>
<dbReference type="InterPro" id="IPR002068">
    <property type="entry name" value="A-crystallin/Hsp20_dom"/>
</dbReference>
<dbReference type="GO" id="GO:0009408">
    <property type="term" value="P:response to heat"/>
    <property type="evidence" value="ECO:0007669"/>
    <property type="project" value="UniProtKB-ARBA"/>
</dbReference>
<feature type="domain" description="SHSP" evidence="6">
    <location>
        <begin position="54"/>
        <end position="161"/>
    </location>
</feature>
<dbReference type="PANTHER" id="PTHR45640">
    <property type="entry name" value="HEAT SHOCK PROTEIN HSP-12.2-RELATED"/>
    <property type="match status" value="1"/>
</dbReference>
<dbReference type="GO" id="GO:0042026">
    <property type="term" value="P:protein refolding"/>
    <property type="evidence" value="ECO:0007669"/>
    <property type="project" value="TreeGrafter"/>
</dbReference>
<keyword evidence="3" id="KW-0862">Zinc</keyword>
<dbReference type="EMBL" id="KY437812">
    <property type="protein sequence ID" value="ATY47553.1"/>
    <property type="molecule type" value="mRNA"/>
</dbReference>
<dbReference type="Gene3D" id="2.60.40.790">
    <property type="match status" value="1"/>
</dbReference>
<dbReference type="InterPro" id="IPR055269">
    <property type="entry name" value="Alpha-crystallin/HSP_16"/>
</dbReference>
<dbReference type="GO" id="GO:0051082">
    <property type="term" value="F:unfolded protein binding"/>
    <property type="evidence" value="ECO:0007669"/>
    <property type="project" value="TreeGrafter"/>
</dbReference>
<dbReference type="SUPFAM" id="SSF49764">
    <property type="entry name" value="HSP20-like chaperones"/>
    <property type="match status" value="1"/>
</dbReference>
<dbReference type="Pfam" id="PF00011">
    <property type="entry name" value="HSP20"/>
    <property type="match status" value="1"/>
</dbReference>
<keyword evidence="3" id="KW-0479">Metal-binding</keyword>
<evidence type="ECO:0000256" key="4">
    <source>
        <dbReference type="PROSITE-ProRule" id="PRU00285"/>
    </source>
</evidence>
<evidence type="ECO:0000313" key="7">
    <source>
        <dbReference type="EMBL" id="ATY47553.1"/>
    </source>
</evidence>
<dbReference type="GO" id="GO:0005634">
    <property type="term" value="C:nucleus"/>
    <property type="evidence" value="ECO:0007669"/>
    <property type="project" value="TreeGrafter"/>
</dbReference>
<comment type="similarity">
    <text evidence="2 4 5">Belongs to the small heat shock protein (HSP20) family.</text>
</comment>
<evidence type="ECO:0000256" key="1">
    <source>
        <dbReference type="ARBA" id="ARBA00023016"/>
    </source>
</evidence>
<protein>
    <submittedName>
        <fullName evidence="7">Small heat shock protein Hsp20.6</fullName>
    </submittedName>
</protein>
<evidence type="ECO:0000256" key="2">
    <source>
        <dbReference type="PIRNR" id="PIRNR036514"/>
    </source>
</evidence>
<dbReference type="PIRSF" id="PIRSF036514">
    <property type="entry name" value="Sm_HSP_B1"/>
    <property type="match status" value="1"/>
</dbReference>
<evidence type="ECO:0000259" key="6">
    <source>
        <dbReference type="PROSITE" id="PS01031"/>
    </source>
</evidence>
<keyword evidence="1 7" id="KW-0346">Stress response</keyword>
<feature type="binding site" evidence="3">
    <location>
        <position position="101"/>
    </location>
    <ligand>
        <name>Zn(2+)</name>
        <dbReference type="ChEBI" id="CHEBI:29105"/>
        <label>1</label>
    </ligand>
</feature>
<dbReference type="GO" id="GO:0046872">
    <property type="term" value="F:metal ion binding"/>
    <property type="evidence" value="ECO:0007669"/>
    <property type="project" value="UniProtKB-KW"/>
</dbReference>
<name>A0A2H4RDI6_9CUCU</name>
<proteinExistence type="evidence at transcript level"/>
<organism evidence="7">
    <name type="scientific">Galeruca daurica</name>
    <dbReference type="NCBI Taxonomy" id="1651263"/>
    <lineage>
        <taxon>Eukaryota</taxon>
        <taxon>Metazoa</taxon>
        <taxon>Ecdysozoa</taxon>
        <taxon>Arthropoda</taxon>
        <taxon>Hexapoda</taxon>
        <taxon>Insecta</taxon>
        <taxon>Pterygota</taxon>
        <taxon>Neoptera</taxon>
        <taxon>Endopterygota</taxon>
        <taxon>Coleoptera</taxon>
        <taxon>Polyphaga</taxon>
        <taxon>Cucujiformia</taxon>
        <taxon>Chrysomeloidea</taxon>
        <taxon>Chrysomelidae</taxon>
        <taxon>Galerucinae</taxon>
        <taxon>Galerucites</taxon>
        <taxon>Galeruca</taxon>
    </lineage>
</organism>
<dbReference type="AlphaFoldDB" id="A0A2H4RDI6"/>
<feature type="binding site" evidence="3">
    <location>
        <position position="108"/>
    </location>
    <ligand>
        <name>Zn(2+)</name>
        <dbReference type="ChEBI" id="CHEBI:29105"/>
        <label>1</label>
    </ligand>
</feature>
<dbReference type="InterPro" id="IPR001436">
    <property type="entry name" value="Alpha-crystallin/sHSP_animal"/>
</dbReference>
<dbReference type="CDD" id="cd06526">
    <property type="entry name" value="metazoan_ACD"/>
    <property type="match status" value="1"/>
</dbReference>
<evidence type="ECO:0000256" key="3">
    <source>
        <dbReference type="PIRSR" id="PIRSR036514-1"/>
    </source>
</evidence>
<dbReference type="InterPro" id="IPR008978">
    <property type="entry name" value="HSP20-like_chaperone"/>
</dbReference>
<evidence type="ECO:0000256" key="5">
    <source>
        <dbReference type="RuleBase" id="RU003616"/>
    </source>
</evidence>
<sequence length="180" mass="20591">MAFLPIMFGSNNWGPHGRCVRRPRNDLVGDILTPLAIMQAMFDPENEQESRNMSSTLQQRPASAVTIDKNKFQANFDVQHFKPEEITVRVADNYVTVEAKHEEKQDEHGHIYRHFIRKYKLPDNCDAGRLESRLSTDGVLTVTAPLVGDKTEHRTIPITQTGQPVRLAEKKKPEEEKPME</sequence>
<dbReference type="PANTHER" id="PTHR45640:SF13">
    <property type="entry name" value="HEAT SHOCK PROTEIN 22-RELATED"/>
    <property type="match status" value="1"/>
</dbReference>
<feature type="binding site" evidence="3">
    <location>
        <position position="103"/>
    </location>
    <ligand>
        <name>Zn(2+)</name>
        <dbReference type="ChEBI" id="CHEBI:29105"/>
        <label>1</label>
    </ligand>
</feature>